<dbReference type="InterPro" id="IPR036188">
    <property type="entry name" value="FAD/NAD-bd_sf"/>
</dbReference>
<organism evidence="3 4">
    <name type="scientific">Telmatocola sphagniphila</name>
    <dbReference type="NCBI Taxonomy" id="1123043"/>
    <lineage>
        <taxon>Bacteria</taxon>
        <taxon>Pseudomonadati</taxon>
        <taxon>Planctomycetota</taxon>
        <taxon>Planctomycetia</taxon>
        <taxon>Gemmatales</taxon>
        <taxon>Gemmataceae</taxon>
    </lineage>
</organism>
<dbReference type="Pfam" id="PF01266">
    <property type="entry name" value="DAO"/>
    <property type="match status" value="1"/>
</dbReference>
<accession>A0A8E6B9Q9</accession>
<dbReference type="Proteomes" id="UP000676194">
    <property type="component" value="Chromosome"/>
</dbReference>
<evidence type="ECO:0000313" key="3">
    <source>
        <dbReference type="EMBL" id="QVL34423.1"/>
    </source>
</evidence>
<name>A0A8E6B9Q9_9BACT</name>
<dbReference type="SUPFAM" id="SSF51905">
    <property type="entry name" value="FAD/NAD(P)-binding domain"/>
    <property type="match status" value="1"/>
</dbReference>
<dbReference type="AlphaFoldDB" id="A0A8E6B9Q9"/>
<dbReference type="GO" id="GO:0016491">
    <property type="term" value="F:oxidoreductase activity"/>
    <property type="evidence" value="ECO:0007669"/>
    <property type="project" value="UniProtKB-KW"/>
</dbReference>
<evidence type="ECO:0000259" key="2">
    <source>
        <dbReference type="Pfam" id="PF01266"/>
    </source>
</evidence>
<sequence>MTEKTDVVILGGGVIGLTTAYHLALEGLQVTVLDKSDLGREASWAGAGILAPGNLSKAHRPLDLLRAFSRNRIESFSLQLKESSGIWNGFRKCGILDLEAPSAATQNAWVDEEIAFQSAEPSQYPQVQFLSNSGIFFPDGALLENPLHLQALIRACEIQGVRLRPNSHSIQMIKAENRIESLATVDGKRFAADRFVIATGAWTELLPELTPMKLGIFPIRGQIVQLAIEGEMPVSCIVESGKQYIVPRNSDEILIGSTEEPEAGFEKANTPSGIQGLLDFAHNLIPILRSAQQVRAWAGLRPGSKDGLPTIGPIPGFDNVFIGAGHGRSGIQQSLATAQILTDLVLGKRTFMDISPFKADRPRSQATEPLFRS</sequence>
<dbReference type="KEGG" id="tsph:KIH39_11100"/>
<evidence type="ECO:0000256" key="1">
    <source>
        <dbReference type="ARBA" id="ARBA00023002"/>
    </source>
</evidence>
<evidence type="ECO:0000313" key="4">
    <source>
        <dbReference type="Proteomes" id="UP000676194"/>
    </source>
</evidence>
<dbReference type="Gene3D" id="3.50.50.60">
    <property type="entry name" value="FAD/NAD(P)-binding domain"/>
    <property type="match status" value="1"/>
</dbReference>
<dbReference type="Gene3D" id="3.30.9.10">
    <property type="entry name" value="D-Amino Acid Oxidase, subunit A, domain 2"/>
    <property type="match status" value="1"/>
</dbReference>
<dbReference type="RefSeq" id="WP_213499399.1">
    <property type="nucleotide sequence ID" value="NZ_CP074694.1"/>
</dbReference>
<reference evidence="3" key="1">
    <citation type="submission" date="2021-05" db="EMBL/GenBank/DDBJ databases">
        <title>Complete genome sequence of the cellulolytic planctomycete Telmatocola sphagniphila SP2T and characterization of the first cellulase from planctomycetes.</title>
        <authorList>
            <person name="Rakitin A.L."/>
            <person name="Beletsky A.V."/>
            <person name="Naumoff D.G."/>
            <person name="Kulichevskaya I.S."/>
            <person name="Mardanov A.V."/>
            <person name="Ravin N.V."/>
            <person name="Dedysh S.N."/>
        </authorList>
    </citation>
    <scope>NUCLEOTIDE SEQUENCE</scope>
    <source>
        <strain evidence="3">SP2T</strain>
    </source>
</reference>
<gene>
    <name evidence="3" type="ORF">KIH39_11100</name>
</gene>
<feature type="domain" description="FAD dependent oxidoreductase" evidence="2">
    <location>
        <begin position="6"/>
        <end position="344"/>
    </location>
</feature>
<dbReference type="InterPro" id="IPR006076">
    <property type="entry name" value="FAD-dep_OxRdtase"/>
</dbReference>
<dbReference type="PANTHER" id="PTHR13847">
    <property type="entry name" value="SARCOSINE DEHYDROGENASE-RELATED"/>
    <property type="match status" value="1"/>
</dbReference>
<keyword evidence="1" id="KW-0560">Oxidoreductase</keyword>
<keyword evidence="4" id="KW-1185">Reference proteome</keyword>
<dbReference type="EMBL" id="CP074694">
    <property type="protein sequence ID" value="QVL34423.1"/>
    <property type="molecule type" value="Genomic_DNA"/>
</dbReference>
<dbReference type="GO" id="GO:0005737">
    <property type="term" value="C:cytoplasm"/>
    <property type="evidence" value="ECO:0007669"/>
    <property type="project" value="TreeGrafter"/>
</dbReference>
<protein>
    <submittedName>
        <fullName evidence="3">FAD-binding oxidoreductase</fullName>
    </submittedName>
</protein>
<proteinExistence type="predicted"/>
<dbReference type="SUPFAM" id="SSF54373">
    <property type="entry name" value="FAD-linked reductases, C-terminal domain"/>
    <property type="match status" value="1"/>
</dbReference>
<dbReference type="PANTHER" id="PTHR13847:SF289">
    <property type="entry name" value="GLYCINE OXIDASE"/>
    <property type="match status" value="1"/>
</dbReference>